<evidence type="ECO:0000256" key="1">
    <source>
        <dbReference type="SAM" id="MobiDB-lite"/>
    </source>
</evidence>
<comment type="caution">
    <text evidence="2">The sequence shown here is derived from an EMBL/GenBank/DDBJ whole genome shotgun (WGS) entry which is preliminary data.</text>
</comment>
<protein>
    <submittedName>
        <fullName evidence="2">Uncharacterized protein</fullName>
    </submittedName>
</protein>
<proteinExistence type="predicted"/>
<feature type="region of interest" description="Disordered" evidence="1">
    <location>
        <begin position="238"/>
        <end position="258"/>
    </location>
</feature>
<dbReference type="EMBL" id="JAGTJS010000006">
    <property type="protein sequence ID" value="KAH7266277.1"/>
    <property type="molecule type" value="Genomic_DNA"/>
</dbReference>
<dbReference type="Proteomes" id="UP000736672">
    <property type="component" value="Unassembled WGS sequence"/>
</dbReference>
<name>A0A9P9KKG5_FUSSL</name>
<gene>
    <name evidence="2" type="ORF">B0J15DRAFT_243024</name>
</gene>
<evidence type="ECO:0000313" key="3">
    <source>
        <dbReference type="Proteomes" id="UP000736672"/>
    </source>
</evidence>
<reference evidence="2" key="1">
    <citation type="journal article" date="2021" name="Nat. Commun.">
        <title>Genetic determinants of endophytism in the Arabidopsis root mycobiome.</title>
        <authorList>
            <person name="Mesny F."/>
            <person name="Miyauchi S."/>
            <person name="Thiergart T."/>
            <person name="Pickel B."/>
            <person name="Atanasova L."/>
            <person name="Karlsson M."/>
            <person name="Huettel B."/>
            <person name="Barry K.W."/>
            <person name="Haridas S."/>
            <person name="Chen C."/>
            <person name="Bauer D."/>
            <person name="Andreopoulos W."/>
            <person name="Pangilinan J."/>
            <person name="LaButti K."/>
            <person name="Riley R."/>
            <person name="Lipzen A."/>
            <person name="Clum A."/>
            <person name="Drula E."/>
            <person name="Henrissat B."/>
            <person name="Kohler A."/>
            <person name="Grigoriev I.V."/>
            <person name="Martin F.M."/>
            <person name="Hacquard S."/>
        </authorList>
    </citation>
    <scope>NUCLEOTIDE SEQUENCE</scope>
    <source>
        <strain evidence="2">FSSC 5 MPI-SDFR-AT-0091</strain>
    </source>
</reference>
<keyword evidence="3" id="KW-1185">Reference proteome</keyword>
<dbReference type="AlphaFoldDB" id="A0A9P9KKG5"/>
<evidence type="ECO:0000313" key="2">
    <source>
        <dbReference type="EMBL" id="KAH7266277.1"/>
    </source>
</evidence>
<sequence>MPLPTWEFPASPPSCFSILQRFFHSGHGVTYADHCNIDRSWECTSSLILWQAARVRNGPEVAPGYIRGTEYSRHRHGWEASEDAWQSRRQVQQAGTWDLVLPIPLSKQCTYHSRPGVVEWLQKPLISGMLLCTLTDRPCLGSSSAGEAVKKLAVVTGKAKTRPGFNVTVNVNQGTSTEAGDTEELQQQWYPIAWLLNTHESSFIRDVARLLITTTLSQMLSRPLRGGSARRDARLHPGQHMAHGHERMHGNGTSCTRT</sequence>
<accession>A0A9P9KKG5</accession>
<organism evidence="2 3">
    <name type="scientific">Fusarium solani</name>
    <name type="common">Filamentous fungus</name>
    <dbReference type="NCBI Taxonomy" id="169388"/>
    <lineage>
        <taxon>Eukaryota</taxon>
        <taxon>Fungi</taxon>
        <taxon>Dikarya</taxon>
        <taxon>Ascomycota</taxon>
        <taxon>Pezizomycotina</taxon>
        <taxon>Sordariomycetes</taxon>
        <taxon>Hypocreomycetidae</taxon>
        <taxon>Hypocreales</taxon>
        <taxon>Nectriaceae</taxon>
        <taxon>Fusarium</taxon>
        <taxon>Fusarium solani species complex</taxon>
    </lineage>
</organism>